<evidence type="ECO:0000313" key="3">
    <source>
        <dbReference type="Proteomes" id="UP000692954"/>
    </source>
</evidence>
<dbReference type="InterPro" id="IPR000626">
    <property type="entry name" value="Ubiquitin-like_dom"/>
</dbReference>
<sequence>MELSIYSKQLDLKYDIEVIKSNNVEKIGQQLLSRFGYPKKIQFSIFDGAQELDLQKAIEEYSLNRSSNLIILFTNKIEITLIHKYFMNWKIIVESWDKFSVIQNRIQMYYGLSQSYEICLKAQKTIYCSDFLLVHEDIHDSVEIQWEAYEYLKYEFEKNQYQIKIEISNDWDTIANQIRERLQIKQFVQIHPKLSNNNQQINPAEQFCKSQFSTQKIFEVIIPQQINIQIKYKEHVQILNVKQEEIVSNLIEKSKQQLKLQNQSIDICYQGKILQMNEKINDLNLHRNSIFELIKQPISLNLQFLNVKTNELIEKVIDIELQLITVLQNIESKNCKNCKDFQVFINQRKIDQNQTIEQLNISNKEIIQYECNAIELNFCIGQKNFNYHAKKSHTLLSLEMEIKNNLQEKIPYNFSIFKLSNLNFTQTLEELGLAYQNVTFKFLPKDRFDCQIIFDNNTIIQTCSPNSTIGDLEKTIANQKGIESFKLQSFYGYLPLKKNEQLKNIYLDEKSAIIMKICQLIEINLMDIDTKEQRIVIINIDDPIKLILDNEGLENILDVYYENEPIDINLNCQQLQIRTNSTLQYKFS</sequence>
<dbReference type="PROSITE" id="PS50053">
    <property type="entry name" value="UBIQUITIN_2"/>
    <property type="match status" value="1"/>
</dbReference>
<dbReference type="OrthoDB" id="298504at2759"/>
<dbReference type="Proteomes" id="UP000692954">
    <property type="component" value="Unassembled WGS sequence"/>
</dbReference>
<dbReference type="AlphaFoldDB" id="A0A8S1R883"/>
<comment type="caution">
    <text evidence="2">The sequence shown here is derived from an EMBL/GenBank/DDBJ whole genome shotgun (WGS) entry which is preliminary data.</text>
</comment>
<accession>A0A8S1R883</accession>
<evidence type="ECO:0000313" key="2">
    <source>
        <dbReference type="EMBL" id="CAD8124466.1"/>
    </source>
</evidence>
<protein>
    <recommendedName>
        <fullName evidence="1">Ubiquitin-like domain-containing protein</fullName>
    </recommendedName>
</protein>
<evidence type="ECO:0000259" key="1">
    <source>
        <dbReference type="PROSITE" id="PS50053"/>
    </source>
</evidence>
<gene>
    <name evidence="2" type="ORF">PSON_ATCC_30995.1.T1510067</name>
</gene>
<organism evidence="2 3">
    <name type="scientific">Paramecium sonneborni</name>
    <dbReference type="NCBI Taxonomy" id="65129"/>
    <lineage>
        <taxon>Eukaryota</taxon>
        <taxon>Sar</taxon>
        <taxon>Alveolata</taxon>
        <taxon>Ciliophora</taxon>
        <taxon>Intramacronucleata</taxon>
        <taxon>Oligohymenophorea</taxon>
        <taxon>Peniculida</taxon>
        <taxon>Parameciidae</taxon>
        <taxon>Paramecium</taxon>
    </lineage>
</organism>
<proteinExistence type="predicted"/>
<reference evidence="2" key="1">
    <citation type="submission" date="2021-01" db="EMBL/GenBank/DDBJ databases">
        <authorList>
            <consortium name="Genoscope - CEA"/>
            <person name="William W."/>
        </authorList>
    </citation>
    <scope>NUCLEOTIDE SEQUENCE</scope>
</reference>
<feature type="domain" description="Ubiquitin-like" evidence="1">
    <location>
        <begin position="226"/>
        <end position="294"/>
    </location>
</feature>
<name>A0A8S1R883_9CILI</name>
<keyword evidence="3" id="KW-1185">Reference proteome</keyword>
<dbReference type="EMBL" id="CAJJDN010000151">
    <property type="protein sequence ID" value="CAD8124466.1"/>
    <property type="molecule type" value="Genomic_DNA"/>
</dbReference>